<dbReference type="GO" id="GO:0071111">
    <property type="term" value="F:cyclic-guanylate-specific phosphodiesterase activity"/>
    <property type="evidence" value="ECO:0007669"/>
    <property type="project" value="InterPro"/>
</dbReference>
<dbReference type="RefSeq" id="WP_305909003.1">
    <property type="nucleotide sequence ID" value="NZ_CP157743.1"/>
</dbReference>
<proteinExistence type="predicted"/>
<name>A0AAU7NZP8_9GAMM</name>
<dbReference type="SMART" id="SM00052">
    <property type="entry name" value="EAL"/>
    <property type="match status" value="1"/>
</dbReference>
<organism evidence="2 3">
    <name type="scientific">Methylomarinum roseum</name>
    <dbReference type="NCBI Taxonomy" id="3067653"/>
    <lineage>
        <taxon>Bacteria</taxon>
        <taxon>Pseudomonadati</taxon>
        <taxon>Pseudomonadota</taxon>
        <taxon>Gammaproteobacteria</taxon>
        <taxon>Methylococcales</taxon>
        <taxon>Methylococcaceae</taxon>
        <taxon>Methylomarinum</taxon>
    </lineage>
</organism>
<evidence type="ECO:0000313" key="3">
    <source>
        <dbReference type="Proteomes" id="UP001225378"/>
    </source>
</evidence>
<dbReference type="EMBL" id="CP157743">
    <property type="protein sequence ID" value="XBS22026.1"/>
    <property type="molecule type" value="Genomic_DNA"/>
</dbReference>
<dbReference type="CDD" id="cd01948">
    <property type="entry name" value="EAL"/>
    <property type="match status" value="1"/>
</dbReference>
<dbReference type="PANTHER" id="PTHR33121">
    <property type="entry name" value="CYCLIC DI-GMP PHOSPHODIESTERASE PDEF"/>
    <property type="match status" value="1"/>
</dbReference>
<gene>
    <name evidence="2" type="ORF">Q9L42_007850</name>
</gene>
<dbReference type="PROSITE" id="PS50883">
    <property type="entry name" value="EAL"/>
    <property type="match status" value="1"/>
</dbReference>
<dbReference type="InterPro" id="IPR001633">
    <property type="entry name" value="EAL_dom"/>
</dbReference>
<evidence type="ECO:0000313" key="2">
    <source>
        <dbReference type="EMBL" id="XBS22026.1"/>
    </source>
</evidence>
<dbReference type="SUPFAM" id="SSF141868">
    <property type="entry name" value="EAL domain-like"/>
    <property type="match status" value="1"/>
</dbReference>
<keyword evidence="3" id="KW-1185">Reference proteome</keyword>
<dbReference type="PANTHER" id="PTHR33121:SF70">
    <property type="entry name" value="SIGNALING PROTEIN YKOW"/>
    <property type="match status" value="1"/>
</dbReference>
<dbReference type="InterPro" id="IPR050706">
    <property type="entry name" value="Cyclic-di-GMP_PDE-like"/>
</dbReference>
<dbReference type="AlphaFoldDB" id="A0AAU7NZP8"/>
<evidence type="ECO:0000259" key="1">
    <source>
        <dbReference type="PROSITE" id="PS50883"/>
    </source>
</evidence>
<sequence>MLQDLQKIDKLMPIAINVSPIQFLRGDFSKTLQARLENCAFPAQLLQIEITESLLLNRQNSVIQQLNQIREMGHTIAIDDFGTGYSSLNYLKRFPIDILKIDRSFMPSTVDENHENRPLTIAIIEMAKALGLDIIAEGVESEEQCRFLLEHGCSLGQGFFFSKALEFDTFKCFVMESENRQRDIF</sequence>
<protein>
    <submittedName>
        <fullName evidence="2">EAL domain-containing protein</fullName>
    </submittedName>
</protein>
<reference evidence="2 3" key="1">
    <citation type="journal article" date="2024" name="Microbiology">
        <title>Methylomarinum rosea sp. nov., a novel halophilic methanotrophic bacterium from the hypersaline Lake Elton.</title>
        <authorList>
            <person name="Suleimanov R.Z."/>
            <person name="Oshkin I.Y."/>
            <person name="Danilova O.V."/>
            <person name="Suzina N.E."/>
            <person name="Dedysh S.N."/>
        </authorList>
    </citation>
    <scope>NUCLEOTIDE SEQUENCE [LARGE SCALE GENOMIC DNA]</scope>
    <source>
        <strain evidence="2 3">Ch1-1</strain>
    </source>
</reference>
<dbReference type="Pfam" id="PF00563">
    <property type="entry name" value="EAL"/>
    <property type="match status" value="1"/>
</dbReference>
<dbReference type="Proteomes" id="UP001225378">
    <property type="component" value="Chromosome"/>
</dbReference>
<dbReference type="Gene3D" id="3.20.20.450">
    <property type="entry name" value="EAL domain"/>
    <property type="match status" value="1"/>
</dbReference>
<dbReference type="InterPro" id="IPR035919">
    <property type="entry name" value="EAL_sf"/>
</dbReference>
<feature type="domain" description="EAL" evidence="1">
    <location>
        <begin position="1"/>
        <end position="178"/>
    </location>
</feature>
<dbReference type="KEGG" id="mech:Q9L42_007850"/>
<accession>A0AAU7NZP8</accession>